<feature type="non-terminal residue" evidence="1">
    <location>
        <position position="1"/>
    </location>
</feature>
<comment type="caution">
    <text evidence="1">The sequence shown here is derived from an EMBL/GenBank/DDBJ whole genome shotgun (WGS) entry which is preliminary data.</text>
</comment>
<sequence>PASIRISDPLGRAGPDSFYGVSKVCGEAMGYLYSRVQKSFDFVALRIGWCLYDEPTALRGTDCEDYLRSMWLSQRDFRGFLRAALLADLADRQGFVLAYAVSRNGRRVFDLEESMQSLGYDPVDDAEEYFSKVDDAMTKG</sequence>
<organism evidence="1 2">
    <name type="scientific">Polarella glacialis</name>
    <name type="common">Dinoflagellate</name>
    <dbReference type="NCBI Taxonomy" id="89957"/>
    <lineage>
        <taxon>Eukaryota</taxon>
        <taxon>Sar</taxon>
        <taxon>Alveolata</taxon>
        <taxon>Dinophyceae</taxon>
        <taxon>Suessiales</taxon>
        <taxon>Suessiaceae</taxon>
        <taxon>Polarella</taxon>
    </lineage>
</organism>
<evidence type="ECO:0000313" key="2">
    <source>
        <dbReference type="Proteomes" id="UP000654075"/>
    </source>
</evidence>
<dbReference type="EMBL" id="CAJNNV010029830">
    <property type="protein sequence ID" value="CAE8630257.1"/>
    <property type="molecule type" value="Genomic_DNA"/>
</dbReference>
<dbReference type="AlphaFoldDB" id="A0A813GY81"/>
<accession>A0A813GY81</accession>
<reference evidence="1" key="1">
    <citation type="submission" date="2021-02" db="EMBL/GenBank/DDBJ databases">
        <authorList>
            <person name="Dougan E. K."/>
            <person name="Rhodes N."/>
            <person name="Thang M."/>
            <person name="Chan C."/>
        </authorList>
    </citation>
    <scope>NUCLEOTIDE SEQUENCE</scope>
</reference>
<dbReference type="Proteomes" id="UP000654075">
    <property type="component" value="Unassembled WGS sequence"/>
</dbReference>
<dbReference type="Gene3D" id="3.40.50.720">
    <property type="entry name" value="NAD(P)-binding Rossmann-like Domain"/>
    <property type="match status" value="1"/>
</dbReference>
<evidence type="ECO:0008006" key="3">
    <source>
        <dbReference type="Google" id="ProtNLM"/>
    </source>
</evidence>
<proteinExistence type="predicted"/>
<dbReference type="OrthoDB" id="202470at2759"/>
<protein>
    <recommendedName>
        <fullName evidence="3">NAD-dependent epimerase/dehydratase domain-containing protein</fullName>
    </recommendedName>
</protein>
<gene>
    <name evidence="1" type="ORF">PGLA1383_LOCUS46647</name>
</gene>
<name>A0A813GY81_POLGL</name>
<keyword evidence="2" id="KW-1185">Reference proteome</keyword>
<evidence type="ECO:0000313" key="1">
    <source>
        <dbReference type="EMBL" id="CAE8630257.1"/>
    </source>
</evidence>